<comment type="caution">
    <text evidence="1">The sequence shown here is derived from an EMBL/GenBank/DDBJ whole genome shotgun (WGS) entry which is preliminary data.</text>
</comment>
<dbReference type="NCBIfam" id="TIGR04255">
    <property type="entry name" value="sporadTIGR04255"/>
    <property type="match status" value="1"/>
</dbReference>
<dbReference type="Proteomes" id="UP000275281">
    <property type="component" value="Unassembled WGS sequence"/>
</dbReference>
<name>A0A3N5XZ39_9ALTE</name>
<dbReference type="EMBL" id="RPOK01000005">
    <property type="protein sequence ID" value="RPJ65286.1"/>
    <property type="molecule type" value="Genomic_DNA"/>
</dbReference>
<gene>
    <name evidence="1" type="ORF">DRW07_15375</name>
</gene>
<reference evidence="1 2" key="1">
    <citation type="submission" date="2018-11" db="EMBL/GenBank/DDBJ databases">
        <authorList>
            <person name="Ye M.-Q."/>
            <person name="Du Z.-J."/>
        </authorList>
    </citation>
    <scope>NUCLEOTIDE SEQUENCE [LARGE SCALE GENOMIC DNA]</scope>
    <source>
        <strain evidence="1 2">U0105</strain>
    </source>
</reference>
<sequence length="295" mass="33638">MNGKFQDAPLVYVCAQFKFNFLDLTLEQEIAVGQALQKTIFRKRLNSKDSVTSITPGATPRVENLTVEREAYFSMDQRNCLVIDKDNNLIEFRTSRYERSNDFIGNIFAALKAMTEAVTPMQDFSVAEVSFNYVDIIAPKADRQLQDYFAHGDKALPLSVIKDVSDNDVLQIGSTRFTRVLKDNRTRLDIEIEQLPKSSSTPEIKYLPNQLVERNRAFSMPIDLPSTLNVLEEGFYAMVWTKASKLPQDDIGLGSQEVEQLCVKTHGLAKESFHSLINQDVCKTDWNWVDIKQEH</sequence>
<dbReference type="InterPro" id="IPR026349">
    <property type="entry name" value="CHP04255"/>
</dbReference>
<evidence type="ECO:0000313" key="1">
    <source>
        <dbReference type="EMBL" id="RPJ65286.1"/>
    </source>
</evidence>
<keyword evidence="2" id="KW-1185">Reference proteome</keyword>
<protein>
    <submittedName>
        <fullName evidence="1">TIGR04255 family protein</fullName>
    </submittedName>
</protein>
<accession>A0A3N5XZ39</accession>
<proteinExistence type="predicted"/>
<dbReference type="OrthoDB" id="7063260at2"/>
<dbReference type="AlphaFoldDB" id="A0A3N5XZ39"/>
<dbReference type="RefSeq" id="WP_124028833.1">
    <property type="nucleotide sequence ID" value="NZ_JBHRSN010000014.1"/>
</dbReference>
<evidence type="ECO:0000313" key="2">
    <source>
        <dbReference type="Proteomes" id="UP000275281"/>
    </source>
</evidence>
<organism evidence="1 2">
    <name type="scientific">Alteromonas sediminis</name>
    <dbReference type="NCBI Taxonomy" id="2259342"/>
    <lineage>
        <taxon>Bacteria</taxon>
        <taxon>Pseudomonadati</taxon>
        <taxon>Pseudomonadota</taxon>
        <taxon>Gammaproteobacteria</taxon>
        <taxon>Alteromonadales</taxon>
        <taxon>Alteromonadaceae</taxon>
        <taxon>Alteromonas/Salinimonas group</taxon>
        <taxon>Alteromonas</taxon>
    </lineage>
</organism>